<evidence type="ECO:0000313" key="7">
    <source>
        <dbReference type="Proteomes" id="UP001530315"/>
    </source>
</evidence>
<dbReference type="FunFam" id="2.40.10.10:FF:000166">
    <property type="entry name" value="Trypsin"/>
    <property type="match status" value="1"/>
</dbReference>
<protein>
    <recommendedName>
        <fullName evidence="5">Peptidase S1 domain-containing protein</fullName>
    </recommendedName>
</protein>
<dbReference type="InterPro" id="IPR043504">
    <property type="entry name" value="Peptidase_S1_PA_chymotrypsin"/>
</dbReference>
<reference evidence="6 7" key="1">
    <citation type="submission" date="2024-10" db="EMBL/GenBank/DDBJ databases">
        <title>Updated reference genomes for cyclostephanoid diatoms.</title>
        <authorList>
            <person name="Roberts W.R."/>
            <person name="Alverson A.J."/>
        </authorList>
    </citation>
    <scope>NUCLEOTIDE SEQUENCE [LARGE SCALE GENOMIC DNA]</scope>
    <source>
        <strain evidence="6 7">AJA276-08</strain>
    </source>
</reference>
<dbReference type="InterPro" id="IPR009003">
    <property type="entry name" value="Peptidase_S1_PA"/>
</dbReference>
<evidence type="ECO:0000256" key="3">
    <source>
        <dbReference type="ARBA" id="ARBA00023157"/>
    </source>
</evidence>
<dbReference type="PANTHER" id="PTHR24276">
    <property type="entry name" value="POLYSERASE-RELATED"/>
    <property type="match status" value="1"/>
</dbReference>
<feature type="transmembrane region" description="Helical" evidence="4">
    <location>
        <begin position="45"/>
        <end position="64"/>
    </location>
</feature>
<dbReference type="SUPFAM" id="SSF50494">
    <property type="entry name" value="Trypsin-like serine proteases"/>
    <property type="match status" value="1"/>
</dbReference>
<dbReference type="InterPro" id="IPR050430">
    <property type="entry name" value="Peptidase_S1"/>
</dbReference>
<accession>A0ABD3NPV3</accession>
<evidence type="ECO:0000256" key="1">
    <source>
        <dbReference type="ARBA" id="ARBA00007664"/>
    </source>
</evidence>
<evidence type="ECO:0000256" key="4">
    <source>
        <dbReference type="SAM" id="Phobius"/>
    </source>
</evidence>
<dbReference type="PROSITE" id="PS00134">
    <property type="entry name" value="TRYPSIN_HIS"/>
    <property type="match status" value="1"/>
</dbReference>
<feature type="domain" description="Peptidase S1" evidence="5">
    <location>
        <begin position="96"/>
        <end position="324"/>
    </location>
</feature>
<evidence type="ECO:0000259" key="5">
    <source>
        <dbReference type="PROSITE" id="PS50240"/>
    </source>
</evidence>
<dbReference type="Gene3D" id="2.40.10.10">
    <property type="entry name" value="Trypsin-like serine proteases"/>
    <property type="match status" value="1"/>
</dbReference>
<keyword evidence="4" id="KW-0812">Transmembrane</keyword>
<dbReference type="PANTHER" id="PTHR24276:SF91">
    <property type="entry name" value="AT26814P-RELATED"/>
    <property type="match status" value="1"/>
</dbReference>
<dbReference type="PRINTS" id="PR00722">
    <property type="entry name" value="CHYMOTRYPSIN"/>
</dbReference>
<gene>
    <name evidence="6" type="ORF">ACHAW5_003393</name>
</gene>
<dbReference type="AlphaFoldDB" id="A0ABD3NPV3"/>
<dbReference type="InterPro" id="IPR001254">
    <property type="entry name" value="Trypsin_dom"/>
</dbReference>
<keyword evidence="4" id="KW-0472">Membrane</keyword>
<dbReference type="EMBL" id="JALLAZ020001260">
    <property type="protein sequence ID" value="KAL3777867.1"/>
    <property type="molecule type" value="Genomic_DNA"/>
</dbReference>
<dbReference type="SMART" id="SM00020">
    <property type="entry name" value="Tryp_SPc"/>
    <property type="match status" value="1"/>
</dbReference>
<dbReference type="Proteomes" id="UP001530315">
    <property type="component" value="Unassembled WGS sequence"/>
</dbReference>
<dbReference type="InterPro" id="IPR018114">
    <property type="entry name" value="TRYPSIN_HIS"/>
</dbReference>
<keyword evidence="3" id="KW-1015">Disulfide bond</keyword>
<evidence type="ECO:0000256" key="2">
    <source>
        <dbReference type="ARBA" id="ARBA00023026"/>
    </source>
</evidence>
<dbReference type="CDD" id="cd00190">
    <property type="entry name" value="Tryp_SPc"/>
    <property type="match status" value="1"/>
</dbReference>
<keyword evidence="7" id="KW-1185">Reference proteome</keyword>
<dbReference type="PROSITE" id="PS50240">
    <property type="entry name" value="TRYPSIN_DOM"/>
    <property type="match status" value="1"/>
</dbReference>
<keyword evidence="4" id="KW-1133">Transmembrane helix</keyword>
<dbReference type="Pfam" id="PF00089">
    <property type="entry name" value="Trypsin"/>
    <property type="match status" value="1"/>
</dbReference>
<dbReference type="InterPro" id="IPR001314">
    <property type="entry name" value="Peptidase_S1A"/>
</dbReference>
<comment type="caution">
    <text evidence="6">The sequence shown here is derived from an EMBL/GenBank/DDBJ whole genome shotgun (WGS) entry which is preliminary data.</text>
</comment>
<proteinExistence type="inferred from homology"/>
<comment type="similarity">
    <text evidence="1">Belongs to the peptidase S1 family.</text>
</comment>
<keyword evidence="2" id="KW-0843">Virulence</keyword>
<evidence type="ECO:0000313" key="6">
    <source>
        <dbReference type="EMBL" id="KAL3777867.1"/>
    </source>
</evidence>
<organism evidence="6 7">
    <name type="scientific">Stephanodiscus triporus</name>
    <dbReference type="NCBI Taxonomy" id="2934178"/>
    <lineage>
        <taxon>Eukaryota</taxon>
        <taxon>Sar</taxon>
        <taxon>Stramenopiles</taxon>
        <taxon>Ochrophyta</taxon>
        <taxon>Bacillariophyta</taxon>
        <taxon>Coscinodiscophyceae</taxon>
        <taxon>Thalassiosirophycidae</taxon>
        <taxon>Stephanodiscales</taxon>
        <taxon>Stephanodiscaceae</taxon>
        <taxon>Stephanodiscus</taxon>
    </lineage>
</organism>
<sequence length="457" mass="48671">MTTTTMRRRRRCLHRDHPSSAFAVPSAAASVADEGGSRKTKRGPIALFVTAMLAVAVVTASVALSTRNKNEGGSGAQHSDAIPPSNMAVDAVAARIIGGSEAVEDRYSYAVSLQDYNGGHYCGGSLIARDVVLTAAHCQGIAYKVVLGRHDLDDYNGEALFVKQEMPHPEYNEALTDNDFMLMFLDGASTAENVVTVRLNSESVVPAAGQDVTVMGWGDTNASELYQDISDVLMNVELKVVSNLECSAASGWDAWSYETYDGKITDNMMCASDSGGPLVMNDGDAGYDMQIGVVSWGFGCASDQFPGVYARVSQAYEWIQSEVCKGSNYASGAGFDCSDGGSSAPPTYLPTNPPVTESTNPPVSAPIDGQTTVDDPCNLCPNGVTYGDFAPYEDAGFPWTCDEYIGSALLYETGSDACAEFESWELEQFCCPNTATEDNVVDDLWDFVSGLFGGNRA</sequence>
<name>A0ABD3NPV3_9STRA</name>